<reference evidence="2" key="1">
    <citation type="submission" date="2022-06" db="EMBL/GenBank/DDBJ databases">
        <authorList>
            <person name="Ping M."/>
        </authorList>
    </citation>
    <scope>NUCLEOTIDE SEQUENCE</scope>
    <source>
        <strain evidence="2">JCM11759T</strain>
    </source>
</reference>
<evidence type="ECO:0000313" key="3">
    <source>
        <dbReference type="Proteomes" id="UP001055940"/>
    </source>
</evidence>
<feature type="domain" description="DUF5753" evidence="1">
    <location>
        <begin position="27"/>
        <end position="169"/>
    </location>
</feature>
<dbReference type="Proteomes" id="UP001055940">
    <property type="component" value="Chromosome"/>
</dbReference>
<keyword evidence="3" id="KW-1185">Reference proteome</keyword>
<proteinExistence type="predicted"/>
<organism evidence="2 3">
    <name type="scientific">Nocardiopsis exhalans</name>
    <dbReference type="NCBI Taxonomy" id="163604"/>
    <lineage>
        <taxon>Bacteria</taxon>
        <taxon>Bacillati</taxon>
        <taxon>Actinomycetota</taxon>
        <taxon>Actinomycetes</taxon>
        <taxon>Streptosporangiales</taxon>
        <taxon>Nocardiopsidaceae</taxon>
        <taxon>Nocardiopsis</taxon>
    </lineage>
</organism>
<evidence type="ECO:0000313" key="2">
    <source>
        <dbReference type="EMBL" id="USY18039.1"/>
    </source>
</evidence>
<protein>
    <submittedName>
        <fullName evidence="2">DUF5753 domain-containing protein</fullName>
    </submittedName>
</protein>
<dbReference type="EMBL" id="CP099837">
    <property type="protein sequence ID" value="USY18039.1"/>
    <property type="molecule type" value="Genomic_DNA"/>
</dbReference>
<gene>
    <name evidence="2" type="ORF">NE857_22245</name>
</gene>
<dbReference type="RefSeq" id="WP_254417515.1">
    <property type="nucleotide sequence ID" value="NZ_BAAAJB010000077.1"/>
</dbReference>
<evidence type="ECO:0000259" key="1">
    <source>
        <dbReference type="Pfam" id="PF19054"/>
    </source>
</evidence>
<accession>A0ABY5D4A9</accession>
<sequence>MPTTEIAAELIYRQGQEGLLIQEAEHATWQYMPLGIPGLLQNPDYARAVHTQLPHLGEASQEQVRLRMQRAEQMRALPHLYHRFVLGSVTLAHPTPVMRAQLAHLQELDQLPHIEIRVLPAGPVITDPSGFTLRADQVWIEAADLYFTAPGHRALWHAEWDRLWSKSAPLNAAEVFS</sequence>
<dbReference type="Pfam" id="PF19054">
    <property type="entry name" value="DUF5753"/>
    <property type="match status" value="1"/>
</dbReference>
<name>A0ABY5D4A9_9ACTN</name>
<dbReference type="InterPro" id="IPR043917">
    <property type="entry name" value="DUF5753"/>
</dbReference>